<accession>J7TQL9</accession>
<sequence length="51" mass="5738">MRACHALFSVSFTALVVVNNYKNLKGMVNAKKKRRNLWLIFGLISDVILSG</sequence>
<dbReference type="EMBL" id="ALIF01000001">
    <property type="protein sequence ID" value="EJO16594.1"/>
    <property type="molecule type" value="Genomic_DNA"/>
</dbReference>
<protein>
    <submittedName>
        <fullName evidence="1">Uncharacterized protein</fullName>
    </submittedName>
</protein>
<dbReference type="AlphaFoldDB" id="J7TQL9"/>
<evidence type="ECO:0000313" key="2">
    <source>
        <dbReference type="Proteomes" id="UP000006983"/>
    </source>
</evidence>
<name>J7TQL9_STRSL</name>
<reference evidence="1 2" key="1">
    <citation type="journal article" date="2012" name="J. Bacteriol.">
        <title>Genome Sequence of the Lantibiotic Bacteriocin Producer Streptococcus salivarius Strain K12.</title>
        <authorList>
            <person name="Barretto C."/>
            <person name="Alvarez-Martin P."/>
            <person name="Foata F."/>
            <person name="Renault P."/>
            <person name="Berger B."/>
        </authorList>
    </citation>
    <scope>NUCLEOTIDE SEQUENCE [LARGE SCALE GENOMIC DNA]</scope>
    <source>
        <strain evidence="1 2">K12</strain>
    </source>
</reference>
<dbReference type="Proteomes" id="UP000006983">
    <property type="component" value="Unassembled WGS sequence"/>
</dbReference>
<gene>
    <name evidence="1" type="ORF">RSSL_01686</name>
</gene>
<proteinExistence type="predicted"/>
<keyword evidence="2" id="KW-1185">Reference proteome</keyword>
<organism evidence="1 2">
    <name type="scientific">Streptococcus salivarius K12</name>
    <dbReference type="NCBI Taxonomy" id="1200793"/>
    <lineage>
        <taxon>Bacteria</taxon>
        <taxon>Bacillati</taxon>
        <taxon>Bacillota</taxon>
        <taxon>Bacilli</taxon>
        <taxon>Lactobacillales</taxon>
        <taxon>Streptococcaceae</taxon>
        <taxon>Streptococcus</taxon>
    </lineage>
</organism>
<evidence type="ECO:0000313" key="1">
    <source>
        <dbReference type="EMBL" id="EJO16594.1"/>
    </source>
</evidence>
<comment type="caution">
    <text evidence="1">The sequence shown here is derived from an EMBL/GenBank/DDBJ whole genome shotgun (WGS) entry which is preliminary data.</text>
</comment>